<dbReference type="Pfam" id="PF01370">
    <property type="entry name" value="Epimerase"/>
    <property type="match status" value="1"/>
</dbReference>
<dbReference type="InterPro" id="IPR001509">
    <property type="entry name" value="Epimerase_deHydtase"/>
</dbReference>
<evidence type="ECO:0000313" key="3">
    <source>
        <dbReference type="Proteomes" id="UP000832097"/>
    </source>
</evidence>
<dbReference type="SUPFAM" id="SSF51735">
    <property type="entry name" value="NAD(P)-binding Rossmann-fold domains"/>
    <property type="match status" value="1"/>
</dbReference>
<dbReference type="EMBL" id="CP094528">
    <property type="protein sequence ID" value="UOE45716.1"/>
    <property type="molecule type" value="Genomic_DNA"/>
</dbReference>
<feature type="domain" description="NAD-dependent epimerase/dehydratase" evidence="1">
    <location>
        <begin position="3"/>
        <end position="212"/>
    </location>
</feature>
<dbReference type="Proteomes" id="UP000832097">
    <property type="component" value="Chromosome"/>
</dbReference>
<dbReference type="PANTHER" id="PTHR48079">
    <property type="entry name" value="PROTEIN YEEZ"/>
    <property type="match status" value="1"/>
</dbReference>
<accession>A0ABY4C6K6</accession>
<gene>
    <name evidence="2" type="ORF">MTO99_08220</name>
</gene>
<proteinExistence type="predicted"/>
<dbReference type="RefSeq" id="WP_243558314.1">
    <property type="nucleotide sequence ID" value="NZ_CP094528.1"/>
</dbReference>
<reference evidence="2 3" key="1">
    <citation type="submission" date="2022-03" db="EMBL/GenBank/DDBJ databases">
        <title>Mucilaginibacter sp. isolated from the gut of Protaetia brevitarsis seulensis larvae.</title>
        <authorList>
            <person name="Won M."/>
            <person name="Kim S.-J."/>
            <person name="Kwon S.-W."/>
        </authorList>
    </citation>
    <scope>NUCLEOTIDE SEQUENCE [LARGE SCALE GENOMIC DNA]</scope>
    <source>
        <strain evidence="2 3">CFWR-12</strain>
    </source>
</reference>
<keyword evidence="3" id="KW-1185">Reference proteome</keyword>
<protein>
    <submittedName>
        <fullName evidence="2">NAD(P)-dependent oxidoreductase</fullName>
    </submittedName>
</protein>
<organism evidence="2 3">
    <name type="scientific">Agromyces larvae</name>
    <dbReference type="NCBI Taxonomy" id="2929802"/>
    <lineage>
        <taxon>Bacteria</taxon>
        <taxon>Bacillati</taxon>
        <taxon>Actinomycetota</taxon>
        <taxon>Actinomycetes</taxon>
        <taxon>Micrococcales</taxon>
        <taxon>Microbacteriaceae</taxon>
        <taxon>Agromyces</taxon>
    </lineage>
</organism>
<name>A0ABY4C6K6_9MICO</name>
<dbReference type="InterPro" id="IPR036291">
    <property type="entry name" value="NAD(P)-bd_dom_sf"/>
</dbReference>
<dbReference type="PANTHER" id="PTHR48079:SF6">
    <property type="entry name" value="NAD(P)-BINDING DOMAIN-CONTAINING PROTEIN-RELATED"/>
    <property type="match status" value="1"/>
</dbReference>
<dbReference type="InterPro" id="IPR051783">
    <property type="entry name" value="NAD(P)-dependent_oxidoreduct"/>
</dbReference>
<evidence type="ECO:0000259" key="1">
    <source>
        <dbReference type="Pfam" id="PF01370"/>
    </source>
</evidence>
<dbReference type="Gene3D" id="3.40.50.720">
    <property type="entry name" value="NAD(P)-binding Rossmann-like Domain"/>
    <property type="match status" value="1"/>
</dbReference>
<sequence>MRILVAGATGVLGSRVLPRLVADGHDVFGTTRSRARFPIVAATGARPIAMDAFEADSVAAAIGVARPDAIVHLLTDLAARDFANSARLRVEGTANLVDAALAAGVERMVAESISWVGEPGDEPAAEDVPFAVDRASGAPAYAAVESLEREIARMPRGTVLRYGLLYGAGTWYAADGPSTRDAGRGAVRATTDRTSWVHADDAAAATVLALGWEAAVVHVADDEPTRLAEWGPVLARRAGFAGDPELGAAAPGRAVDNALARSLGWTPAHPDWRDGLGLG</sequence>
<evidence type="ECO:0000313" key="2">
    <source>
        <dbReference type="EMBL" id="UOE45716.1"/>
    </source>
</evidence>